<dbReference type="GO" id="GO:0045820">
    <property type="term" value="P:negative regulation of glycolytic process"/>
    <property type="evidence" value="ECO:0007669"/>
    <property type="project" value="TreeGrafter"/>
</dbReference>
<evidence type="ECO:0000256" key="2">
    <source>
        <dbReference type="PIRSR" id="PIRSR613078-1"/>
    </source>
</evidence>
<proteinExistence type="predicted"/>
<gene>
    <name evidence="4" type="ORF">E4V82_05675</name>
</gene>
<feature type="binding site" evidence="3">
    <location>
        <position position="61"/>
    </location>
    <ligand>
        <name>substrate</name>
    </ligand>
</feature>
<evidence type="ECO:0000256" key="3">
    <source>
        <dbReference type="PIRSR" id="PIRSR613078-2"/>
    </source>
</evidence>
<feature type="active site" description="Tele-phosphohistidine intermediate" evidence="2">
    <location>
        <position position="10"/>
    </location>
</feature>
<dbReference type="InterPro" id="IPR029033">
    <property type="entry name" value="His_PPase_superfam"/>
</dbReference>
<organism evidence="4 5">
    <name type="scientific">Clostridium estertheticum</name>
    <dbReference type="NCBI Taxonomy" id="238834"/>
    <lineage>
        <taxon>Bacteria</taxon>
        <taxon>Bacillati</taxon>
        <taxon>Bacillota</taxon>
        <taxon>Clostridia</taxon>
        <taxon>Eubacteriales</taxon>
        <taxon>Clostridiaceae</taxon>
        <taxon>Clostridium</taxon>
    </lineage>
</organism>
<dbReference type="GO" id="GO:0005829">
    <property type="term" value="C:cytosol"/>
    <property type="evidence" value="ECO:0007669"/>
    <property type="project" value="TreeGrafter"/>
</dbReference>
<evidence type="ECO:0000313" key="4">
    <source>
        <dbReference type="EMBL" id="MPQ61601.1"/>
    </source>
</evidence>
<dbReference type="InterPro" id="IPR013078">
    <property type="entry name" value="His_Pase_superF_clade-1"/>
</dbReference>
<dbReference type="Pfam" id="PF00300">
    <property type="entry name" value="His_Phos_1"/>
    <property type="match status" value="1"/>
</dbReference>
<protein>
    <submittedName>
        <fullName evidence="4">Histidine phosphatase family protein</fullName>
    </submittedName>
</protein>
<dbReference type="RefSeq" id="WP_152751123.1">
    <property type="nucleotide sequence ID" value="NZ_SPSE01000017.1"/>
</dbReference>
<keyword evidence="1" id="KW-0378">Hydrolase</keyword>
<name>A0A5N7IKT6_9CLOT</name>
<dbReference type="SUPFAM" id="SSF53254">
    <property type="entry name" value="Phosphoglycerate mutase-like"/>
    <property type="match status" value="1"/>
</dbReference>
<sequence length="214" mass="24295">MKRNIYILRHGETEYGREKRYLGHTDCGLSVKGINDAKQLACIFMESGVIINNIFSSDLVRCKSTVNMAFPDREVTFLEELREINMGNLDGLTFDEVKNKDPEVYKKRGENIADFIPLNGESFRSCQQRAIKILNYIIYSTKGNVVICTHAGFIRALICSLLNLDLDLKNIFNIKQDYGCINIISFDGSDFFVEGINLKTLSIKLSPGSLQYIK</sequence>
<reference evidence="4 5" key="1">
    <citation type="journal article" date="2019" name="Lett. Appl. Microbiol.">
        <title>A case of 'blown pack' spoilage of vacuum-packaged pork likely associated with Clostridium estertheticum in Canada.</title>
        <authorList>
            <person name="Zhang P."/>
            <person name="Ward P."/>
            <person name="McMullen L.M."/>
            <person name="Yang X."/>
        </authorList>
    </citation>
    <scope>NUCLEOTIDE SEQUENCE [LARGE SCALE GENOMIC DNA]</scope>
    <source>
        <strain evidence="4 5">MA19</strain>
    </source>
</reference>
<dbReference type="EMBL" id="SPSF01000016">
    <property type="protein sequence ID" value="MPQ61601.1"/>
    <property type="molecule type" value="Genomic_DNA"/>
</dbReference>
<dbReference type="InterPro" id="IPR051695">
    <property type="entry name" value="Phosphoglycerate_Mutase"/>
</dbReference>
<feature type="active site" description="Proton donor/acceptor" evidence="2">
    <location>
        <position position="83"/>
    </location>
</feature>
<dbReference type="PANTHER" id="PTHR46517:SF1">
    <property type="entry name" value="FRUCTOSE-2,6-BISPHOSPHATASE TIGAR"/>
    <property type="match status" value="1"/>
</dbReference>
<dbReference type="Proteomes" id="UP000342249">
    <property type="component" value="Unassembled WGS sequence"/>
</dbReference>
<dbReference type="CDD" id="cd07067">
    <property type="entry name" value="HP_PGM_like"/>
    <property type="match status" value="1"/>
</dbReference>
<dbReference type="GO" id="GO:0004331">
    <property type="term" value="F:fructose-2,6-bisphosphate 2-phosphatase activity"/>
    <property type="evidence" value="ECO:0007669"/>
    <property type="project" value="TreeGrafter"/>
</dbReference>
<dbReference type="GO" id="GO:0043456">
    <property type="term" value="P:regulation of pentose-phosphate shunt"/>
    <property type="evidence" value="ECO:0007669"/>
    <property type="project" value="TreeGrafter"/>
</dbReference>
<accession>A0A5N7IKT6</accession>
<dbReference type="SMART" id="SM00855">
    <property type="entry name" value="PGAM"/>
    <property type="match status" value="1"/>
</dbReference>
<evidence type="ECO:0000313" key="5">
    <source>
        <dbReference type="Proteomes" id="UP000342249"/>
    </source>
</evidence>
<dbReference type="AlphaFoldDB" id="A0A5N7IKT6"/>
<dbReference type="PANTHER" id="PTHR46517">
    <property type="entry name" value="FRUCTOSE-2,6-BISPHOSPHATASE TIGAR"/>
    <property type="match status" value="1"/>
</dbReference>
<evidence type="ECO:0000256" key="1">
    <source>
        <dbReference type="ARBA" id="ARBA00022801"/>
    </source>
</evidence>
<comment type="caution">
    <text evidence="4">The sequence shown here is derived from an EMBL/GenBank/DDBJ whole genome shotgun (WGS) entry which is preliminary data.</text>
</comment>
<dbReference type="Gene3D" id="3.40.50.1240">
    <property type="entry name" value="Phosphoglycerate mutase-like"/>
    <property type="match status" value="1"/>
</dbReference>